<name>A0AAD5LBY0_PYTIN</name>
<comment type="caution">
    <text evidence="2">The sequence shown here is derived from an EMBL/GenBank/DDBJ whole genome shotgun (WGS) entry which is preliminary data.</text>
</comment>
<evidence type="ECO:0000259" key="1">
    <source>
        <dbReference type="Pfam" id="PF01728"/>
    </source>
</evidence>
<sequence>MLPADDMQARRNAELTAPCVAVHVEESQVERFTHRLGTMVIALDDKSSAAVEVVTVAAPLIYARCAGVRTQLSAWNEALFCVLMGELGHGRIAAHRIYRLEACCHDAAWLPHAVRRLIADHRDESVLRVLAYPKQLQSKVVELLTAQRLAVHPTRHTHELFVTSQPGVSSSLFFGVSRRQPRDTDDGCIESAGASAAEAPCRAFFKLQESLRLHVMLPPDALVLDVGASPGGWTECLVEHGARVVAVDPGELKIPTLGRPITHLPLLLEDALPQLERMPRFDACVCDINVRVPQMAALILRTAPLLRPGAVVVLTLKLGKRPTSDAVAAAIDSAAAILSAEFRDVRVIWLHANTQNERTLLATKR</sequence>
<accession>A0AAD5LBY0</accession>
<organism evidence="2 3">
    <name type="scientific">Pythium insidiosum</name>
    <name type="common">Pythiosis disease agent</name>
    <dbReference type="NCBI Taxonomy" id="114742"/>
    <lineage>
        <taxon>Eukaryota</taxon>
        <taxon>Sar</taxon>
        <taxon>Stramenopiles</taxon>
        <taxon>Oomycota</taxon>
        <taxon>Peronosporomycetes</taxon>
        <taxon>Pythiales</taxon>
        <taxon>Pythiaceae</taxon>
        <taxon>Pythium</taxon>
    </lineage>
</organism>
<dbReference type="AlphaFoldDB" id="A0AAD5LBY0"/>
<protein>
    <recommendedName>
        <fullName evidence="1">Ribosomal RNA methyltransferase FtsJ domain-containing protein</fullName>
    </recommendedName>
</protein>
<dbReference type="PANTHER" id="PTHR37524">
    <property type="entry name" value="RIBOSOMAL RNA LARGE SUBUNIT METHYLTRANSFERASE M"/>
    <property type="match status" value="1"/>
</dbReference>
<dbReference type="InterPro" id="IPR002877">
    <property type="entry name" value="RNA_MeTrfase_FtsJ_dom"/>
</dbReference>
<dbReference type="CDD" id="cd02440">
    <property type="entry name" value="AdoMet_MTases"/>
    <property type="match status" value="1"/>
</dbReference>
<reference evidence="2" key="1">
    <citation type="submission" date="2021-12" db="EMBL/GenBank/DDBJ databases">
        <title>Prjna785345.</title>
        <authorList>
            <person name="Rujirawat T."/>
            <person name="Krajaejun T."/>
        </authorList>
    </citation>
    <scope>NUCLEOTIDE SEQUENCE</scope>
    <source>
        <strain evidence="2">Pi057C3</strain>
    </source>
</reference>
<proteinExistence type="predicted"/>
<dbReference type="InterPro" id="IPR029063">
    <property type="entry name" value="SAM-dependent_MTases_sf"/>
</dbReference>
<evidence type="ECO:0000313" key="2">
    <source>
        <dbReference type="EMBL" id="KAJ0394623.1"/>
    </source>
</evidence>
<feature type="domain" description="Ribosomal RNA methyltransferase FtsJ" evidence="1">
    <location>
        <begin position="201"/>
        <end position="291"/>
    </location>
</feature>
<dbReference type="PANTHER" id="PTHR37524:SF2">
    <property type="entry name" value="RIBOSOMAL RNA METHYLTRANSFERASE FTSJ DOMAIN-CONTAINING PROTEIN"/>
    <property type="match status" value="1"/>
</dbReference>
<dbReference type="Gene3D" id="3.40.50.150">
    <property type="entry name" value="Vaccinia Virus protein VP39"/>
    <property type="match status" value="1"/>
</dbReference>
<keyword evidence="3" id="KW-1185">Reference proteome</keyword>
<dbReference type="SUPFAM" id="SSF53335">
    <property type="entry name" value="S-adenosyl-L-methionine-dependent methyltransferases"/>
    <property type="match status" value="1"/>
</dbReference>
<dbReference type="GO" id="GO:0008168">
    <property type="term" value="F:methyltransferase activity"/>
    <property type="evidence" value="ECO:0007669"/>
    <property type="project" value="InterPro"/>
</dbReference>
<dbReference type="Proteomes" id="UP001209570">
    <property type="component" value="Unassembled WGS sequence"/>
</dbReference>
<gene>
    <name evidence="2" type="ORF">P43SY_000006</name>
</gene>
<dbReference type="EMBL" id="JAKCXM010000396">
    <property type="protein sequence ID" value="KAJ0394623.1"/>
    <property type="molecule type" value="Genomic_DNA"/>
</dbReference>
<dbReference type="GO" id="GO:0032259">
    <property type="term" value="P:methylation"/>
    <property type="evidence" value="ECO:0007669"/>
    <property type="project" value="InterPro"/>
</dbReference>
<evidence type="ECO:0000313" key="3">
    <source>
        <dbReference type="Proteomes" id="UP001209570"/>
    </source>
</evidence>
<dbReference type="Pfam" id="PF01728">
    <property type="entry name" value="FtsJ"/>
    <property type="match status" value="1"/>
</dbReference>